<dbReference type="CDD" id="cd06261">
    <property type="entry name" value="TM_PBP2"/>
    <property type="match status" value="1"/>
</dbReference>
<evidence type="ECO:0000256" key="3">
    <source>
        <dbReference type="ARBA" id="ARBA00022448"/>
    </source>
</evidence>
<dbReference type="GO" id="GO:0043190">
    <property type="term" value="C:ATP-binding cassette (ABC) transporter complex"/>
    <property type="evidence" value="ECO:0007669"/>
    <property type="project" value="InterPro"/>
</dbReference>
<comment type="subcellular location">
    <subcellularLocation>
        <location evidence="1 9">Cell membrane</location>
        <topology evidence="1 9">Multi-pass membrane protein</topology>
    </subcellularLocation>
</comment>
<dbReference type="PANTHER" id="PTHR30614:SF20">
    <property type="entry name" value="GLUTAMINE TRANSPORT SYSTEM PERMEASE PROTEIN GLNP"/>
    <property type="match status" value="1"/>
</dbReference>
<dbReference type="EMBL" id="CP097119">
    <property type="protein sequence ID" value="USS89641.1"/>
    <property type="molecule type" value="Genomic_DNA"/>
</dbReference>
<evidence type="ECO:0000313" key="11">
    <source>
        <dbReference type="EMBL" id="USS89641.1"/>
    </source>
</evidence>
<evidence type="ECO:0000256" key="9">
    <source>
        <dbReference type="RuleBase" id="RU363032"/>
    </source>
</evidence>
<dbReference type="PANTHER" id="PTHR30614">
    <property type="entry name" value="MEMBRANE COMPONENT OF AMINO ACID ABC TRANSPORTER"/>
    <property type="match status" value="1"/>
</dbReference>
<dbReference type="NCBIfam" id="TIGR01726">
    <property type="entry name" value="HEQRo_perm_3TM"/>
    <property type="match status" value="1"/>
</dbReference>
<evidence type="ECO:0000256" key="4">
    <source>
        <dbReference type="ARBA" id="ARBA00022475"/>
    </source>
</evidence>
<dbReference type="SUPFAM" id="SSF53850">
    <property type="entry name" value="Periplasmic binding protein-like II"/>
    <property type="match status" value="1"/>
</dbReference>
<keyword evidence="6" id="KW-0029">Amino-acid transport</keyword>
<keyword evidence="4" id="KW-1003">Cell membrane</keyword>
<evidence type="ECO:0000256" key="5">
    <source>
        <dbReference type="ARBA" id="ARBA00022692"/>
    </source>
</evidence>
<dbReference type="InterPro" id="IPR035906">
    <property type="entry name" value="MetI-like_sf"/>
</dbReference>
<feature type="transmembrane region" description="Helical" evidence="9">
    <location>
        <begin position="452"/>
        <end position="474"/>
    </location>
</feature>
<feature type="transmembrane region" description="Helical" evidence="9">
    <location>
        <begin position="289"/>
        <end position="310"/>
    </location>
</feature>
<proteinExistence type="inferred from homology"/>
<evidence type="ECO:0000259" key="10">
    <source>
        <dbReference type="PROSITE" id="PS50928"/>
    </source>
</evidence>
<evidence type="ECO:0000256" key="8">
    <source>
        <dbReference type="ARBA" id="ARBA00023136"/>
    </source>
</evidence>
<evidence type="ECO:0000256" key="2">
    <source>
        <dbReference type="ARBA" id="ARBA00010072"/>
    </source>
</evidence>
<protein>
    <submittedName>
        <fullName evidence="11">ABC transporter substrate-binding protein/permease</fullName>
    </submittedName>
</protein>
<dbReference type="AlphaFoldDB" id="A0A9Q8ZY38"/>
<dbReference type="FunFam" id="1.10.3720.10:FF:000033">
    <property type="entry name" value="Polar amino acid ABC transporter permease"/>
    <property type="match status" value="1"/>
</dbReference>
<evidence type="ECO:0000256" key="6">
    <source>
        <dbReference type="ARBA" id="ARBA00022970"/>
    </source>
</evidence>
<reference evidence="11" key="1">
    <citation type="submission" date="2022-05" db="EMBL/GenBank/DDBJ databases">
        <authorList>
            <person name="Oliphant S.A."/>
            <person name="Watson-Haigh N.S."/>
            <person name="Sumby K.M."/>
            <person name="Gardner J.M."/>
            <person name="Jiranek V."/>
        </authorList>
    </citation>
    <scope>NUCLEOTIDE SEQUENCE</scope>
    <source>
        <strain evidence="11">KI4_B1</strain>
    </source>
</reference>
<name>A0A9Q8ZY38_9LACO</name>
<keyword evidence="3 9" id="KW-0813">Transport</keyword>
<evidence type="ECO:0000256" key="1">
    <source>
        <dbReference type="ARBA" id="ARBA00004651"/>
    </source>
</evidence>
<dbReference type="InterPro" id="IPR001638">
    <property type="entry name" value="Solute-binding_3/MltF_N"/>
</dbReference>
<keyword evidence="12" id="KW-1185">Reference proteome</keyword>
<dbReference type="InterPro" id="IPR010065">
    <property type="entry name" value="AA_ABC_transptr_permease_3TM"/>
</dbReference>
<feature type="domain" description="ABC transmembrane type-1" evidence="10">
    <location>
        <begin position="287"/>
        <end position="471"/>
    </location>
</feature>
<comment type="similarity">
    <text evidence="2">Belongs to the binding-protein-dependent transport system permease family. HisMQ subfamily.</text>
</comment>
<sequence length="484" mass="53216">MQKKWLKWLLLTVMLIVGISINGNGVHADDSLQKVKDKGVLTVATSPDYPPFEFQVNQHGHSKDVGMDIELSKQIARDLGVKLQIKNMDFNSLLVAIQTGKADMAIGGINPSPERKQNADFSQIYYYGGESFLINKADTEKLKNQSALKGLKVGTQTGSMQQSLAKKNLKGTKVVTMDKNTDLILALKTHKVDAVGVETPVAQAYVQNDPDLKMLKANYHLNKQDTGSAVALPKGATTLQTAVNQSIDKAKAQHLIPQYLKTAGKYMKVNTADTSMMHYWKYFFNGLKYTLLISVCAVAGGIILGILLVLMRLSNFKWLSWPAVSYVEVVRGTPMMVQVLLVYFGLGVLVNIPALPAGMIAVTLNSAAYVSEIIRGGINSVAKGQKEAAKSLGLSKTDALRFIVLPQAFKNIWPALGNEFISVIKESSIVSIIGVTDLVYELNVVRADTYRGVAPIVVVMAIYFIITFTLTRLLNYMERRMKHD</sequence>
<dbReference type="GO" id="GO:0022857">
    <property type="term" value="F:transmembrane transporter activity"/>
    <property type="evidence" value="ECO:0007669"/>
    <property type="project" value="InterPro"/>
</dbReference>
<dbReference type="Pfam" id="PF00528">
    <property type="entry name" value="BPD_transp_1"/>
    <property type="match status" value="1"/>
</dbReference>
<organism evidence="11 12">
    <name type="scientific">Fructilactobacillus cliffordii</name>
    <dbReference type="NCBI Taxonomy" id="2940299"/>
    <lineage>
        <taxon>Bacteria</taxon>
        <taxon>Bacillati</taxon>
        <taxon>Bacillota</taxon>
        <taxon>Bacilli</taxon>
        <taxon>Lactobacillales</taxon>
        <taxon>Lactobacillaceae</taxon>
        <taxon>Fructilactobacillus</taxon>
    </lineage>
</organism>
<dbReference type="SUPFAM" id="SSF161098">
    <property type="entry name" value="MetI-like"/>
    <property type="match status" value="1"/>
</dbReference>
<evidence type="ECO:0000256" key="7">
    <source>
        <dbReference type="ARBA" id="ARBA00022989"/>
    </source>
</evidence>
<dbReference type="InterPro" id="IPR043429">
    <property type="entry name" value="ArtM/GltK/GlnP/TcyL/YhdX-like"/>
</dbReference>
<dbReference type="GO" id="GO:0006865">
    <property type="term" value="P:amino acid transport"/>
    <property type="evidence" value="ECO:0007669"/>
    <property type="project" value="UniProtKB-KW"/>
</dbReference>
<dbReference type="PROSITE" id="PS50928">
    <property type="entry name" value="ABC_TM1"/>
    <property type="match status" value="1"/>
</dbReference>
<gene>
    <name evidence="11" type="ORF">M3M40_02295</name>
</gene>
<dbReference type="Proteomes" id="UP001055911">
    <property type="component" value="Chromosome"/>
</dbReference>
<dbReference type="Gene3D" id="1.10.3720.10">
    <property type="entry name" value="MetI-like"/>
    <property type="match status" value="1"/>
</dbReference>
<accession>A0A9Q8ZY38</accession>
<evidence type="ECO:0000313" key="12">
    <source>
        <dbReference type="Proteomes" id="UP001055911"/>
    </source>
</evidence>
<keyword evidence="8 9" id="KW-0472">Membrane</keyword>
<dbReference type="SMART" id="SM00062">
    <property type="entry name" value="PBPb"/>
    <property type="match status" value="1"/>
</dbReference>
<dbReference type="RefSeq" id="WP_252767190.1">
    <property type="nucleotide sequence ID" value="NZ_CP097119.1"/>
</dbReference>
<dbReference type="Pfam" id="PF00497">
    <property type="entry name" value="SBP_bac_3"/>
    <property type="match status" value="1"/>
</dbReference>
<feature type="transmembrane region" description="Helical" evidence="9">
    <location>
        <begin position="340"/>
        <end position="362"/>
    </location>
</feature>
<keyword evidence="5 9" id="KW-0812">Transmembrane</keyword>
<keyword evidence="7 9" id="KW-1133">Transmembrane helix</keyword>
<dbReference type="Gene3D" id="3.40.190.10">
    <property type="entry name" value="Periplasmic binding protein-like II"/>
    <property type="match status" value="2"/>
</dbReference>
<dbReference type="InterPro" id="IPR000515">
    <property type="entry name" value="MetI-like"/>
</dbReference>